<dbReference type="GO" id="GO:0016020">
    <property type="term" value="C:membrane"/>
    <property type="evidence" value="ECO:0007669"/>
    <property type="project" value="UniProtKB-SubCell"/>
</dbReference>
<keyword evidence="3" id="KW-0732">Signal</keyword>
<dbReference type="AlphaFoldDB" id="A0A553PAF5"/>
<dbReference type="PANTHER" id="PTHR13055:SF12">
    <property type="entry name" value="LD40707P"/>
    <property type="match status" value="1"/>
</dbReference>
<dbReference type="Proteomes" id="UP000318571">
    <property type="component" value="Chromosome 2"/>
</dbReference>
<protein>
    <recommendedName>
        <fullName evidence="9">PSI domain-containing protein</fullName>
    </recommendedName>
</protein>
<evidence type="ECO:0000256" key="3">
    <source>
        <dbReference type="ARBA" id="ARBA00022729"/>
    </source>
</evidence>
<dbReference type="InterPro" id="IPR031152">
    <property type="entry name" value="PLXDC"/>
</dbReference>
<name>A0A553PAF5_TIGCA</name>
<comment type="caution">
    <text evidence="7">The sequence shown here is derived from an EMBL/GenBank/DDBJ whole genome shotgun (WGS) entry which is preliminary data.</text>
</comment>
<dbReference type="PANTHER" id="PTHR13055">
    <property type="entry name" value="TUMOR ENDOTHELIAL MARKER 7 RELATED"/>
    <property type="match status" value="1"/>
</dbReference>
<keyword evidence="8" id="KW-1185">Reference proteome</keyword>
<gene>
    <name evidence="7" type="ORF">TCAL_00716</name>
</gene>
<reference evidence="7 8" key="1">
    <citation type="journal article" date="2018" name="Nat. Ecol. Evol.">
        <title>Genomic signatures of mitonuclear coevolution across populations of Tigriopus californicus.</title>
        <authorList>
            <person name="Barreto F.S."/>
            <person name="Watson E.T."/>
            <person name="Lima T.G."/>
            <person name="Willett C.S."/>
            <person name="Edmands S."/>
            <person name="Li W."/>
            <person name="Burton R.S."/>
        </authorList>
    </citation>
    <scope>NUCLEOTIDE SEQUENCE [LARGE SCALE GENOMIC DNA]</scope>
    <source>
        <strain evidence="7 8">San Diego</strain>
    </source>
</reference>
<organism evidence="7 8">
    <name type="scientific">Tigriopus californicus</name>
    <name type="common">Marine copepod</name>
    <dbReference type="NCBI Taxonomy" id="6832"/>
    <lineage>
        <taxon>Eukaryota</taxon>
        <taxon>Metazoa</taxon>
        <taxon>Ecdysozoa</taxon>
        <taxon>Arthropoda</taxon>
        <taxon>Crustacea</taxon>
        <taxon>Multicrustacea</taxon>
        <taxon>Hexanauplia</taxon>
        <taxon>Copepoda</taxon>
        <taxon>Harpacticoida</taxon>
        <taxon>Harpacticidae</taxon>
        <taxon>Tigriopus</taxon>
    </lineage>
</organism>
<accession>A0A553PAF5</accession>
<evidence type="ECO:0000256" key="1">
    <source>
        <dbReference type="ARBA" id="ARBA00004479"/>
    </source>
</evidence>
<evidence type="ECO:0008006" key="9">
    <source>
        <dbReference type="Google" id="ProtNLM"/>
    </source>
</evidence>
<evidence type="ECO:0000313" key="7">
    <source>
        <dbReference type="EMBL" id="TRY74663.1"/>
    </source>
</evidence>
<feature type="region of interest" description="Disordered" evidence="5">
    <location>
        <begin position="316"/>
        <end position="340"/>
    </location>
</feature>
<evidence type="ECO:0000256" key="2">
    <source>
        <dbReference type="ARBA" id="ARBA00022692"/>
    </source>
</evidence>
<proteinExistence type="predicted"/>
<evidence type="ECO:0000256" key="5">
    <source>
        <dbReference type="SAM" id="MobiDB-lite"/>
    </source>
</evidence>
<feature type="transmembrane region" description="Helical" evidence="6">
    <location>
        <begin position="257"/>
        <end position="278"/>
    </location>
</feature>
<sequence length="340" mass="37886">MVDQFFITTHGFLSFAPRLHNLMYKTQYIAPLRVKLDPSLSDAATINYLAKPDSLTIQWTNVTIAKPYAHPHGGNFTFQITLHKNGNINFVYIEVPELLTADALYDHEPVAGLSDAFLIGDSELHVYHTLNLDNTDINSKTVVLFKAKPTCIQQQSCEECSSLRQSTEFECTWCSSIHRCSDGADRLREHWNTNECANRNVSTVLECTAAAKDDEHHTEWRTSMGDKSNQVIPEREPIRSNLEDEGSSSTVTVISTVVSALLLAILLIILAGFLYVYGKSNPGGLAERIALRLESNYNRFGKDSSLDEDHVELGVKPGNNNNNSVKPTVNPNNNNLSVNF</sequence>
<keyword evidence="2 6" id="KW-0812">Transmembrane</keyword>
<keyword evidence="6" id="KW-0472">Membrane</keyword>
<dbReference type="OMA" id="AKPTCIQ"/>
<dbReference type="EMBL" id="VCGU01000005">
    <property type="protein sequence ID" value="TRY74663.1"/>
    <property type="molecule type" value="Genomic_DNA"/>
</dbReference>
<evidence type="ECO:0000256" key="6">
    <source>
        <dbReference type="SAM" id="Phobius"/>
    </source>
</evidence>
<evidence type="ECO:0000256" key="4">
    <source>
        <dbReference type="ARBA" id="ARBA00022989"/>
    </source>
</evidence>
<keyword evidence="4 6" id="KW-1133">Transmembrane helix</keyword>
<evidence type="ECO:0000313" key="8">
    <source>
        <dbReference type="Proteomes" id="UP000318571"/>
    </source>
</evidence>
<comment type="subcellular location">
    <subcellularLocation>
        <location evidence="1">Membrane</location>
        <topology evidence="1">Single-pass type I membrane protein</topology>
    </subcellularLocation>
</comment>